<dbReference type="Pfam" id="PF11746">
    <property type="entry name" value="DUF3303"/>
    <property type="match status" value="1"/>
</dbReference>
<dbReference type="RefSeq" id="WP_084322595.1">
    <property type="nucleotide sequence ID" value="NZ_FNTY01000002.1"/>
</dbReference>
<evidence type="ECO:0000313" key="1">
    <source>
        <dbReference type="EMBL" id="SEE47930.1"/>
    </source>
</evidence>
<dbReference type="AlphaFoldDB" id="A0A1H5J678"/>
<gene>
    <name evidence="1" type="ORF">SAMN04490194_2418</name>
</gene>
<name>A0A1H5J678_9PSED</name>
<protein>
    <recommendedName>
        <fullName evidence="3">DUF3303 domain-containing protein</fullName>
    </recommendedName>
</protein>
<accession>A0A1H5J678</accession>
<dbReference type="Proteomes" id="UP000198985">
    <property type="component" value="Unassembled WGS sequence"/>
</dbReference>
<dbReference type="InterPro" id="IPR021734">
    <property type="entry name" value="DUF3303"/>
</dbReference>
<evidence type="ECO:0000313" key="2">
    <source>
        <dbReference type="Proteomes" id="UP000198985"/>
    </source>
</evidence>
<sequence length="94" mass="10295">MLFMVSWSISPQNRNTVIKRFIETRGAPPSGVKMLGRWHAVGGSRGFGIAETDDVVQIQKWVLQWSDVMSMEVHAALTDEQAAPLLAAAVSGQQ</sequence>
<proteinExistence type="predicted"/>
<dbReference type="EMBL" id="FNTY01000002">
    <property type="protein sequence ID" value="SEE47930.1"/>
    <property type="molecule type" value="Genomic_DNA"/>
</dbReference>
<organism evidence="1 2">
    <name type="scientific">Pseudomonas migulae</name>
    <dbReference type="NCBI Taxonomy" id="78543"/>
    <lineage>
        <taxon>Bacteria</taxon>
        <taxon>Pseudomonadati</taxon>
        <taxon>Pseudomonadota</taxon>
        <taxon>Gammaproteobacteria</taxon>
        <taxon>Pseudomonadales</taxon>
        <taxon>Pseudomonadaceae</taxon>
        <taxon>Pseudomonas</taxon>
    </lineage>
</organism>
<evidence type="ECO:0008006" key="3">
    <source>
        <dbReference type="Google" id="ProtNLM"/>
    </source>
</evidence>
<reference evidence="1 2" key="1">
    <citation type="submission" date="2016-10" db="EMBL/GenBank/DDBJ databases">
        <authorList>
            <person name="de Groot N.N."/>
        </authorList>
    </citation>
    <scope>NUCLEOTIDE SEQUENCE [LARGE SCALE GENOMIC DNA]</scope>
    <source>
        <strain evidence="1 2">BS3662</strain>
    </source>
</reference>